<name>A0ABQ7FZS4_DUNSA</name>
<sequence length="211" mass="23725">MAVQLHGQVTLLLLLLLIIVSDGVVSALQHPEDQPRQTDVQNGVPVSTQTLSIEWRMEAISHIASLAIKSTFCKVEPDRPCELPEGTELGPLKEWASQDPAWRRLTSAVSLYELGRRFWQQQDYERALVAIEQALSLKLFPSNEPHMLTKWQRALVSHSPTLKRMKLETADALTLRANCMYELGKREGSVQHMHGALESIHLAAAMMHCSK</sequence>
<keyword evidence="3" id="KW-1185">Reference proteome</keyword>
<evidence type="ECO:0000313" key="3">
    <source>
        <dbReference type="Proteomes" id="UP000815325"/>
    </source>
</evidence>
<dbReference type="Proteomes" id="UP000815325">
    <property type="component" value="Unassembled WGS sequence"/>
</dbReference>
<organism evidence="2 3">
    <name type="scientific">Dunaliella salina</name>
    <name type="common">Green alga</name>
    <name type="synonym">Protococcus salinus</name>
    <dbReference type="NCBI Taxonomy" id="3046"/>
    <lineage>
        <taxon>Eukaryota</taxon>
        <taxon>Viridiplantae</taxon>
        <taxon>Chlorophyta</taxon>
        <taxon>core chlorophytes</taxon>
        <taxon>Chlorophyceae</taxon>
        <taxon>CS clade</taxon>
        <taxon>Chlamydomonadales</taxon>
        <taxon>Dunaliellaceae</taxon>
        <taxon>Dunaliella</taxon>
    </lineage>
</organism>
<reference evidence="2" key="1">
    <citation type="submission" date="2017-08" db="EMBL/GenBank/DDBJ databases">
        <authorList>
            <person name="Polle J.E."/>
            <person name="Barry K."/>
            <person name="Cushman J."/>
            <person name="Schmutz J."/>
            <person name="Tran D."/>
            <person name="Hathwaick L.T."/>
            <person name="Yim W.C."/>
            <person name="Jenkins J."/>
            <person name="Mckie-Krisberg Z.M."/>
            <person name="Prochnik S."/>
            <person name="Lindquist E."/>
            <person name="Dockter R.B."/>
            <person name="Adam C."/>
            <person name="Molina H."/>
            <person name="Bunkerborg J."/>
            <person name="Jin E."/>
            <person name="Buchheim M."/>
            <person name="Magnuson J."/>
        </authorList>
    </citation>
    <scope>NUCLEOTIDE SEQUENCE</scope>
    <source>
        <strain evidence="2">CCAP 19/18</strain>
    </source>
</reference>
<feature type="non-terminal residue" evidence="2">
    <location>
        <position position="211"/>
    </location>
</feature>
<keyword evidence="1" id="KW-0732">Signal</keyword>
<proteinExistence type="predicted"/>
<comment type="caution">
    <text evidence="2">The sequence shown here is derived from an EMBL/GenBank/DDBJ whole genome shotgun (WGS) entry which is preliminary data.</text>
</comment>
<dbReference type="Gene3D" id="1.25.40.10">
    <property type="entry name" value="Tetratricopeptide repeat domain"/>
    <property type="match status" value="1"/>
</dbReference>
<dbReference type="InterPro" id="IPR011990">
    <property type="entry name" value="TPR-like_helical_dom_sf"/>
</dbReference>
<protein>
    <submittedName>
        <fullName evidence="2">Uncharacterized protein</fullName>
    </submittedName>
</protein>
<gene>
    <name evidence="2" type="ORF">DUNSADRAFT_18615</name>
</gene>
<evidence type="ECO:0000256" key="1">
    <source>
        <dbReference type="SAM" id="SignalP"/>
    </source>
</evidence>
<evidence type="ECO:0000313" key="2">
    <source>
        <dbReference type="EMBL" id="KAF5827852.1"/>
    </source>
</evidence>
<dbReference type="SUPFAM" id="SSF48452">
    <property type="entry name" value="TPR-like"/>
    <property type="match status" value="1"/>
</dbReference>
<dbReference type="EMBL" id="MU070412">
    <property type="protein sequence ID" value="KAF5827852.1"/>
    <property type="molecule type" value="Genomic_DNA"/>
</dbReference>
<feature type="signal peptide" evidence="1">
    <location>
        <begin position="1"/>
        <end position="27"/>
    </location>
</feature>
<feature type="chain" id="PRO_5047401716" evidence="1">
    <location>
        <begin position="28"/>
        <end position="211"/>
    </location>
</feature>
<accession>A0ABQ7FZS4</accession>